<dbReference type="SUPFAM" id="SSF46785">
    <property type="entry name" value="Winged helix' DNA-binding domain"/>
    <property type="match status" value="1"/>
</dbReference>
<dbReference type="InterPro" id="IPR036390">
    <property type="entry name" value="WH_DNA-bd_sf"/>
</dbReference>
<protein>
    <submittedName>
        <fullName evidence="6">LysR family transcriptional regulator</fullName>
    </submittedName>
</protein>
<dbReference type="Pfam" id="PF03466">
    <property type="entry name" value="LysR_substrate"/>
    <property type="match status" value="1"/>
</dbReference>
<reference evidence="7" key="1">
    <citation type="journal article" date="2020" name="Mol. Plant Microbe">
        <title>Rhizobial microsymbionts of the narrowly endemic Oxytropis species growing in Kamchatka are characterized by significant genetic diversity and possess a set of genes that are associated with T3SS and T6SS secretion systems and can affect the development of symbiosis.</title>
        <authorList>
            <person name="Safronova V."/>
            <person name="Guro P."/>
            <person name="Sazanova A."/>
            <person name="Kuznetsova I."/>
            <person name="Belimov A."/>
            <person name="Yakubov V."/>
            <person name="Chirak E."/>
            <person name="Afonin A."/>
            <person name="Gogolev Y."/>
            <person name="Andronov E."/>
            <person name="Tikhonovich I."/>
        </authorList>
    </citation>
    <scope>NUCLEOTIDE SEQUENCE [LARGE SCALE GENOMIC DNA]</scope>
    <source>
        <strain evidence="7">RCAM0610</strain>
        <plasmid evidence="7">p_1</plasmid>
    </source>
</reference>
<evidence type="ECO:0000256" key="2">
    <source>
        <dbReference type="ARBA" id="ARBA00023015"/>
    </source>
</evidence>
<dbReference type="InterPro" id="IPR000847">
    <property type="entry name" value="LysR_HTH_N"/>
</dbReference>
<keyword evidence="4" id="KW-0804">Transcription</keyword>
<keyword evidence="3" id="KW-0238">DNA-binding</keyword>
<dbReference type="EMBL" id="CP050552">
    <property type="protein sequence ID" value="QND44031.1"/>
    <property type="molecule type" value="Genomic_DNA"/>
</dbReference>
<dbReference type="AlphaFoldDB" id="A0A2L1CQ36"/>
<geneLocation type="plasmid" evidence="6 7">
    <name>p_1</name>
</geneLocation>
<dbReference type="Pfam" id="PF00126">
    <property type="entry name" value="HTH_1"/>
    <property type="match status" value="1"/>
</dbReference>
<dbReference type="Proteomes" id="UP000515518">
    <property type="component" value="Plasmid p_1"/>
</dbReference>
<keyword evidence="6" id="KW-0614">Plasmid</keyword>
<dbReference type="InterPro" id="IPR005119">
    <property type="entry name" value="LysR_subst-bd"/>
</dbReference>
<evidence type="ECO:0000259" key="5">
    <source>
        <dbReference type="PROSITE" id="PS50931"/>
    </source>
</evidence>
<evidence type="ECO:0000256" key="4">
    <source>
        <dbReference type="ARBA" id="ARBA00023163"/>
    </source>
</evidence>
<proteinExistence type="inferred from homology"/>
<evidence type="ECO:0000313" key="6">
    <source>
        <dbReference type="EMBL" id="QND44031.1"/>
    </source>
</evidence>
<gene>
    <name evidence="6" type="ORF">HB770_34765</name>
</gene>
<comment type="similarity">
    <text evidence="1">Belongs to the LysR transcriptional regulatory family.</text>
</comment>
<dbReference type="GO" id="GO:0003700">
    <property type="term" value="F:DNA-binding transcription factor activity"/>
    <property type="evidence" value="ECO:0007669"/>
    <property type="project" value="InterPro"/>
</dbReference>
<dbReference type="PANTHER" id="PTHR30126">
    <property type="entry name" value="HTH-TYPE TRANSCRIPTIONAL REGULATOR"/>
    <property type="match status" value="1"/>
</dbReference>
<dbReference type="PANTHER" id="PTHR30126:SF91">
    <property type="entry name" value="LYSR FAMILY TRANSCRIPTIONAL REGULATOR"/>
    <property type="match status" value="1"/>
</dbReference>
<accession>A0A2L1CQ36</accession>
<evidence type="ECO:0000313" key="7">
    <source>
        <dbReference type="Proteomes" id="UP000515518"/>
    </source>
</evidence>
<evidence type="ECO:0000256" key="1">
    <source>
        <dbReference type="ARBA" id="ARBA00009437"/>
    </source>
</evidence>
<sequence>MKDVSLERLRAFVAVAEQGGLSAAGRFLGKAQSAVSEAVIATESQLGYALFRKNGRRTELTEHGRALLPDAKAALDAADAFRAKAANFQGHIEAELAFAVDVMLPTSRLTAVIDRFRREFPHTALSVYSESLGSTLQTVWDSQASFAVIGTLPDAPSEFVTTPLCDIPMCLVVGSSHPLSMEREPITHSALTQHNQLIISDKTSRSTGRSFGVFSQKVWRVADLGSKQEFLRAGLGWGLMPVHLVEEDLKTGRLRRPRTEVENSPDGWKPIPLSIAFKRSRPPGQGGRWMIDNLISELALPITD</sequence>
<evidence type="ECO:0000256" key="3">
    <source>
        <dbReference type="ARBA" id="ARBA00023125"/>
    </source>
</evidence>
<dbReference type="Gene3D" id="1.10.10.10">
    <property type="entry name" value="Winged helix-like DNA-binding domain superfamily/Winged helix DNA-binding domain"/>
    <property type="match status" value="1"/>
</dbReference>
<keyword evidence="2" id="KW-0805">Transcription regulation</keyword>
<dbReference type="PROSITE" id="PS50931">
    <property type="entry name" value="HTH_LYSR"/>
    <property type="match status" value="1"/>
</dbReference>
<dbReference type="Gene3D" id="3.40.190.290">
    <property type="match status" value="1"/>
</dbReference>
<dbReference type="RefSeq" id="WP_018517423.1">
    <property type="nucleotide sequence ID" value="NZ_CP025507.1"/>
</dbReference>
<feature type="domain" description="HTH lysR-type" evidence="5">
    <location>
        <begin position="4"/>
        <end position="61"/>
    </location>
</feature>
<organism evidence="6 7">
    <name type="scientific">Rhizobium leguminosarum bv. viciae</name>
    <dbReference type="NCBI Taxonomy" id="387"/>
    <lineage>
        <taxon>Bacteria</taxon>
        <taxon>Pseudomonadati</taxon>
        <taxon>Pseudomonadota</taxon>
        <taxon>Alphaproteobacteria</taxon>
        <taxon>Hyphomicrobiales</taxon>
        <taxon>Rhizobiaceae</taxon>
        <taxon>Rhizobium/Agrobacterium group</taxon>
        <taxon>Rhizobium</taxon>
    </lineage>
</organism>
<dbReference type="InterPro" id="IPR036388">
    <property type="entry name" value="WH-like_DNA-bd_sf"/>
</dbReference>
<dbReference type="GO" id="GO:0000976">
    <property type="term" value="F:transcription cis-regulatory region binding"/>
    <property type="evidence" value="ECO:0007669"/>
    <property type="project" value="TreeGrafter"/>
</dbReference>
<dbReference type="SUPFAM" id="SSF53850">
    <property type="entry name" value="Periplasmic binding protein-like II"/>
    <property type="match status" value="1"/>
</dbReference>
<name>A0A2L1CQ36_RHILV</name>